<dbReference type="Pfam" id="PF01845">
    <property type="entry name" value="CcdB"/>
    <property type="match status" value="1"/>
</dbReference>
<evidence type="ECO:0000256" key="7">
    <source>
        <dbReference type="ARBA" id="ARBA00033135"/>
    </source>
</evidence>
<comment type="similarity">
    <text evidence="1">Belongs to the CcdB toxin family.</text>
</comment>
<evidence type="ECO:0000256" key="1">
    <source>
        <dbReference type="ARBA" id="ARBA00005230"/>
    </source>
</evidence>
<reference evidence="8" key="1">
    <citation type="submission" date="2022-05" db="EMBL/GenBank/DDBJ databases">
        <title>Sphingomonas sp. strain RMG20 Genome sequencing and assembly.</title>
        <authorList>
            <person name="Kim I."/>
        </authorList>
    </citation>
    <scope>NUCLEOTIDE SEQUENCE</scope>
    <source>
        <strain evidence="8">RMG20</strain>
    </source>
</reference>
<evidence type="ECO:0000256" key="4">
    <source>
        <dbReference type="ARBA" id="ARBA00023015"/>
    </source>
</evidence>
<dbReference type="SUPFAM" id="SSF50118">
    <property type="entry name" value="Cell growth inhibitor/plasmid maintenance toxic component"/>
    <property type="match status" value="1"/>
</dbReference>
<keyword evidence="5" id="KW-0804">Transcription</keyword>
<gene>
    <name evidence="8" type="ORF">M9980_00425</name>
</gene>
<evidence type="ECO:0000313" key="9">
    <source>
        <dbReference type="Proteomes" id="UP001055580"/>
    </source>
</evidence>
<evidence type="ECO:0000256" key="3">
    <source>
        <dbReference type="ARBA" id="ARBA00022491"/>
    </source>
</evidence>
<keyword evidence="9" id="KW-1185">Reference proteome</keyword>
<accession>A0ABY4TX55</accession>
<evidence type="ECO:0000256" key="6">
    <source>
        <dbReference type="ARBA" id="ARBA00029628"/>
    </source>
</evidence>
<proteinExistence type="inferred from homology"/>
<dbReference type="RefSeq" id="WP_250752268.1">
    <property type="nucleotide sequence ID" value="NZ_CP098401.1"/>
</dbReference>
<evidence type="ECO:0000256" key="2">
    <source>
        <dbReference type="ARBA" id="ARBA00015075"/>
    </source>
</evidence>
<sequence>MAQFDVHRLRDGAMVVDVQSDLLSTLTSRLVIPLVPPGEDAQAMDRLHPVVEVLGKPYLVATHLAGAVARRDLGPLQASLSDEDFAIKSALDFLISGF</sequence>
<dbReference type="InterPro" id="IPR011067">
    <property type="entry name" value="Plasmid_toxin/cell-grow_inhib"/>
</dbReference>
<keyword evidence="3" id="KW-0678">Repressor</keyword>
<evidence type="ECO:0000256" key="5">
    <source>
        <dbReference type="ARBA" id="ARBA00023163"/>
    </source>
</evidence>
<dbReference type="Gene3D" id="2.30.30.110">
    <property type="match status" value="1"/>
</dbReference>
<evidence type="ECO:0000313" key="8">
    <source>
        <dbReference type="EMBL" id="URW75739.1"/>
    </source>
</evidence>
<dbReference type="InterPro" id="IPR002712">
    <property type="entry name" value="CcdB"/>
</dbReference>
<name>A0ABY4TX55_9SPHN</name>
<keyword evidence="4" id="KW-0805">Transcription regulation</keyword>
<dbReference type="EMBL" id="CP098401">
    <property type="protein sequence ID" value="URW75739.1"/>
    <property type="molecule type" value="Genomic_DNA"/>
</dbReference>
<organism evidence="8 9">
    <name type="scientific">Sphingomonas donggukensis</name>
    <dbReference type="NCBI Taxonomy" id="2949093"/>
    <lineage>
        <taxon>Bacteria</taxon>
        <taxon>Pseudomonadati</taxon>
        <taxon>Pseudomonadota</taxon>
        <taxon>Alphaproteobacteria</taxon>
        <taxon>Sphingomonadales</taxon>
        <taxon>Sphingomonadaceae</taxon>
        <taxon>Sphingomonas</taxon>
    </lineage>
</organism>
<dbReference type="Proteomes" id="UP001055580">
    <property type="component" value="Chromosome"/>
</dbReference>
<protein>
    <recommendedName>
        <fullName evidence="2">Toxin CcdB</fullName>
    </recommendedName>
    <alternativeName>
        <fullName evidence="7">Cytotoxic protein CcdB</fullName>
    </alternativeName>
    <alternativeName>
        <fullName evidence="6">Protein LetD</fullName>
    </alternativeName>
</protein>